<organism evidence="1 2">
    <name type="scientific">Arcanobacterium pinnipediorum</name>
    <dbReference type="NCBI Taxonomy" id="1503041"/>
    <lineage>
        <taxon>Bacteria</taxon>
        <taxon>Bacillati</taxon>
        <taxon>Actinomycetota</taxon>
        <taxon>Actinomycetes</taxon>
        <taxon>Actinomycetales</taxon>
        <taxon>Actinomycetaceae</taxon>
        <taxon>Arcanobacterium</taxon>
    </lineage>
</organism>
<evidence type="ECO:0000313" key="2">
    <source>
        <dbReference type="Proteomes" id="UP001056109"/>
    </source>
</evidence>
<sequence>MNSTKLIAVYNAHGGFQGELTYLMGKIMGKTQCALCDITHGLNPLGKSSWKQAASAAPLPLETVHLNEMDARTARVMATTNAPAIIMLSDEADYELVNTAEIEECAKDPQRLLDLINSKINA</sequence>
<name>A0ABY5AH25_9ACTO</name>
<protein>
    <submittedName>
        <fullName evidence="1">Uncharacterized protein</fullName>
    </submittedName>
</protein>
<dbReference type="RefSeq" id="WP_252672609.1">
    <property type="nucleotide sequence ID" value="NZ_CP099547.1"/>
</dbReference>
<gene>
    <name evidence="1" type="ORF">NG665_05215</name>
</gene>
<keyword evidence="2" id="KW-1185">Reference proteome</keyword>
<evidence type="ECO:0000313" key="1">
    <source>
        <dbReference type="EMBL" id="USR78796.1"/>
    </source>
</evidence>
<proteinExistence type="predicted"/>
<accession>A0ABY5AH25</accession>
<dbReference type="EMBL" id="CP099547">
    <property type="protein sequence ID" value="USR78796.1"/>
    <property type="molecule type" value="Genomic_DNA"/>
</dbReference>
<dbReference type="Proteomes" id="UP001056109">
    <property type="component" value="Chromosome"/>
</dbReference>
<reference evidence="1" key="1">
    <citation type="submission" date="2022-06" db="EMBL/GenBank/DDBJ databases">
        <title>Complete Genome Sequence of Arcanobacterium pinnipediorum strain DSM 28752 isolated from a harbour seal.</title>
        <authorList>
            <person name="Borowiak M."/>
            <person name="Kreitlow A."/>
            <person name="Alssahen M."/>
            <person name="Malorny B."/>
            <person name="Laemmler C."/>
            <person name="Prenger-Berninghoff E."/>
            <person name="Siebert U."/>
            <person name="Ploetz M."/>
            <person name="Abdulmawjood A."/>
        </authorList>
    </citation>
    <scope>NUCLEOTIDE SEQUENCE</scope>
    <source>
        <strain evidence="1">DSM 28752</strain>
    </source>
</reference>